<reference evidence="1 2" key="1">
    <citation type="submission" date="2018-08" db="EMBL/GenBank/DDBJ databases">
        <title>A genome reference for cultivated species of the human gut microbiota.</title>
        <authorList>
            <person name="Zou Y."/>
            <person name="Xue W."/>
            <person name="Luo G."/>
        </authorList>
    </citation>
    <scope>NUCLEOTIDE SEQUENCE [LARGE SCALE GENOMIC DNA]</scope>
    <source>
        <strain evidence="1 2">AF29-2BH</strain>
    </source>
</reference>
<dbReference type="GO" id="GO:0009036">
    <property type="term" value="F:type II site-specific deoxyribonuclease activity"/>
    <property type="evidence" value="ECO:0007669"/>
    <property type="project" value="InterPro"/>
</dbReference>
<comment type="caution">
    <text evidence="1">The sequence shown here is derived from an EMBL/GenBank/DDBJ whole genome shotgun (WGS) entry which is preliminary data.</text>
</comment>
<sequence>MNIIDAIMRLVENPVTDLKEYKIGSNRANNAGAALEEYVKDLFAGSFDLDDADRVKKLNEVFSYLGSNASPPDAMLKGGDAIEVKKIESPGSALALNSSYPKHTLKQTSTMITDACRKAEDWEEKDMLYIVGVVQKGTKNLKKVSMVYGLDYCASEECYLGLKNRIKEGVESIQNVGFEETAELGHINRVDPLGITYMRVRGMWGIDNPWKAFNYVFKTNNENGFEFMCIINEEKWKKLDNREKLNTINIQQGSFDIKDVEVKDPDNAAKLRRAKLITYIMTKEEVQKRKKKSK</sequence>
<keyword evidence="1" id="KW-0255">Endonuclease</keyword>
<accession>A0A411ZUK6</accession>
<organism evidence="1 2">
    <name type="scientific">Blautia obeum</name>
    <dbReference type="NCBI Taxonomy" id="40520"/>
    <lineage>
        <taxon>Bacteria</taxon>
        <taxon>Bacillati</taxon>
        <taxon>Bacillota</taxon>
        <taxon>Clostridia</taxon>
        <taxon>Lachnospirales</taxon>
        <taxon>Lachnospiraceae</taxon>
        <taxon>Blautia</taxon>
    </lineage>
</organism>
<evidence type="ECO:0000313" key="1">
    <source>
        <dbReference type="EMBL" id="RGQ06487.1"/>
    </source>
</evidence>
<dbReference type="Pfam" id="PF09521">
    <property type="entry name" value="RE_NgoPII"/>
    <property type="match status" value="1"/>
</dbReference>
<protein>
    <submittedName>
        <fullName evidence="1">NgoPII family restriction endonuclease</fullName>
    </submittedName>
</protein>
<dbReference type="EMBL" id="QRSS01000004">
    <property type="protein sequence ID" value="RGQ06487.1"/>
    <property type="molecule type" value="Genomic_DNA"/>
</dbReference>
<gene>
    <name evidence="1" type="ORF">DWZ12_04685</name>
</gene>
<dbReference type="GO" id="GO:0003677">
    <property type="term" value="F:DNA binding"/>
    <property type="evidence" value="ECO:0007669"/>
    <property type="project" value="InterPro"/>
</dbReference>
<dbReference type="Proteomes" id="UP000283585">
    <property type="component" value="Unassembled WGS sequence"/>
</dbReference>
<dbReference type="RefSeq" id="WP_118044429.1">
    <property type="nucleotide sequence ID" value="NZ_QRSS01000004.1"/>
</dbReference>
<dbReference type="GO" id="GO:0009307">
    <property type="term" value="P:DNA restriction-modification system"/>
    <property type="evidence" value="ECO:0007669"/>
    <property type="project" value="InterPro"/>
</dbReference>
<evidence type="ECO:0000313" key="2">
    <source>
        <dbReference type="Proteomes" id="UP000283585"/>
    </source>
</evidence>
<keyword evidence="1" id="KW-0540">Nuclease</keyword>
<proteinExistence type="predicted"/>
<name>A0A411ZUK6_9FIRM</name>
<keyword evidence="1" id="KW-0378">Hydrolase</keyword>
<dbReference type="AlphaFoldDB" id="A0A411ZUK6"/>
<dbReference type="InterPro" id="IPR019046">
    <property type="entry name" value="Restrct_endonuc_II_NgoPII"/>
</dbReference>